<reference evidence="1" key="1">
    <citation type="journal article" date="2010" name="Science">
        <title>Plasticity of animal genome architecture unmasked by rapid evolution of a pelagic tunicate.</title>
        <authorList>
            <person name="Denoeud F."/>
            <person name="Henriet S."/>
            <person name="Mungpakdee S."/>
            <person name="Aury J.M."/>
            <person name="Da Silva C."/>
            <person name="Brinkmann H."/>
            <person name="Mikhaleva J."/>
            <person name="Olsen L.C."/>
            <person name="Jubin C."/>
            <person name="Canestro C."/>
            <person name="Bouquet J.M."/>
            <person name="Danks G."/>
            <person name="Poulain J."/>
            <person name="Campsteijn C."/>
            <person name="Adamski M."/>
            <person name="Cross I."/>
            <person name="Yadetie F."/>
            <person name="Muffato M."/>
            <person name="Louis A."/>
            <person name="Butcher S."/>
            <person name="Tsagkogeorga G."/>
            <person name="Konrad A."/>
            <person name="Singh S."/>
            <person name="Jensen M.F."/>
            <person name="Cong E.H."/>
            <person name="Eikeseth-Otteraa H."/>
            <person name="Noel B."/>
            <person name="Anthouard V."/>
            <person name="Porcel B.M."/>
            <person name="Kachouri-Lafond R."/>
            <person name="Nishino A."/>
            <person name="Ugolini M."/>
            <person name="Chourrout P."/>
            <person name="Nishida H."/>
            <person name="Aasland R."/>
            <person name="Huzurbazar S."/>
            <person name="Westhof E."/>
            <person name="Delsuc F."/>
            <person name="Lehrach H."/>
            <person name="Reinhardt R."/>
            <person name="Weissenbach J."/>
            <person name="Roy S.W."/>
            <person name="Artiguenave F."/>
            <person name="Postlethwait J.H."/>
            <person name="Manak J.R."/>
            <person name="Thompson E.M."/>
            <person name="Jaillon O."/>
            <person name="Du Pasquier L."/>
            <person name="Boudinot P."/>
            <person name="Liberles D.A."/>
            <person name="Volff J.N."/>
            <person name="Philippe H."/>
            <person name="Lenhard B."/>
            <person name="Roest Crollius H."/>
            <person name="Wincker P."/>
            <person name="Chourrout D."/>
        </authorList>
    </citation>
    <scope>NUCLEOTIDE SEQUENCE [LARGE SCALE GENOMIC DNA]</scope>
</reference>
<evidence type="ECO:0000313" key="1">
    <source>
        <dbReference type="EMBL" id="CBY35416.1"/>
    </source>
</evidence>
<organism evidence="1">
    <name type="scientific">Oikopleura dioica</name>
    <name type="common">Tunicate</name>
    <dbReference type="NCBI Taxonomy" id="34765"/>
    <lineage>
        <taxon>Eukaryota</taxon>
        <taxon>Metazoa</taxon>
        <taxon>Chordata</taxon>
        <taxon>Tunicata</taxon>
        <taxon>Appendicularia</taxon>
        <taxon>Copelata</taxon>
        <taxon>Oikopleuridae</taxon>
        <taxon>Oikopleura</taxon>
    </lineage>
</organism>
<dbReference type="EMBL" id="FN654625">
    <property type="protein sequence ID" value="CBY35416.1"/>
    <property type="molecule type" value="Genomic_DNA"/>
</dbReference>
<protein>
    <submittedName>
        <fullName evidence="1">Uncharacterized protein</fullName>
    </submittedName>
</protein>
<gene>
    <name evidence="1" type="ORF">GSOID_T00027227001</name>
</gene>
<dbReference type="AlphaFoldDB" id="E4YIV5"/>
<dbReference type="Proteomes" id="UP000011014">
    <property type="component" value="Unassembled WGS sequence"/>
</dbReference>
<sequence length="76" mass="9648">MGKKRKAQHPYIRDFPMWVRQKQNRKFKYHFKWRIKEMKSNKKMICKMISSGKTYDELRRIYQKKFLKPFNYRIQG</sequence>
<name>E4YIV5_OIKDI</name>
<proteinExistence type="predicted"/>
<accession>E4YIV5</accession>